<keyword evidence="1" id="KW-0472">Membrane</keyword>
<accession>A0AA97I1X0</accession>
<keyword evidence="1" id="KW-0812">Transmembrane</keyword>
<sequence length="179" mass="19292">MTTQNWINENWIVIAVAVAIFVALLLWLMLRRKGDSAVTLDESETPALEQEKTLDQGRDELIIEKQPEAKANPIAAMPAPTAAAAEPAAEGKLNIAAAVGEPDDLTKIKGLGPKLSTLLGTLGITRYDQIAAWSEADIVEVDGYLGKFAGRITRDNWVDQAGFLAKDDIAGFEAKYGKV</sequence>
<organism evidence="2 3">
    <name type="scientific">Alterisphingorhabdus coralli</name>
    <dbReference type="NCBI Taxonomy" id="3071408"/>
    <lineage>
        <taxon>Bacteria</taxon>
        <taxon>Pseudomonadati</taxon>
        <taxon>Pseudomonadota</taxon>
        <taxon>Alphaproteobacteria</taxon>
        <taxon>Sphingomonadales</taxon>
        <taxon>Sphingomonadaceae</taxon>
        <taxon>Alterisphingorhabdus (ex Yan et al. 2024)</taxon>
    </lineage>
</organism>
<gene>
    <name evidence="2" type="ORF">RB602_03225</name>
</gene>
<dbReference type="EMBL" id="CP136594">
    <property type="protein sequence ID" value="WOE75738.1"/>
    <property type="molecule type" value="Genomic_DNA"/>
</dbReference>
<keyword evidence="1" id="KW-1133">Transmembrane helix</keyword>
<dbReference type="RefSeq" id="WP_317082897.1">
    <property type="nucleotide sequence ID" value="NZ_CP136594.1"/>
</dbReference>
<evidence type="ECO:0000313" key="2">
    <source>
        <dbReference type="EMBL" id="WOE75738.1"/>
    </source>
</evidence>
<evidence type="ECO:0000313" key="3">
    <source>
        <dbReference type="Proteomes" id="UP001302429"/>
    </source>
</evidence>
<dbReference type="KEGG" id="acoa:RB602_03225"/>
<evidence type="ECO:0000256" key="1">
    <source>
        <dbReference type="SAM" id="Phobius"/>
    </source>
</evidence>
<feature type="transmembrane region" description="Helical" evidence="1">
    <location>
        <begin position="12"/>
        <end position="30"/>
    </location>
</feature>
<dbReference type="Proteomes" id="UP001302429">
    <property type="component" value="Chromosome"/>
</dbReference>
<name>A0AA97I1X0_9SPHN</name>
<keyword evidence="3" id="KW-1185">Reference proteome</keyword>
<dbReference type="AlphaFoldDB" id="A0AA97I1X0"/>
<dbReference type="Gene3D" id="1.10.150.20">
    <property type="entry name" value="5' to 3' exonuclease, C-terminal subdomain"/>
    <property type="match status" value="1"/>
</dbReference>
<reference evidence="2 3" key="1">
    <citation type="submission" date="2023-10" db="EMBL/GenBank/DDBJ databases">
        <title>Complete genome sequence of a Sphingomonadaceae bacterium.</title>
        <authorList>
            <person name="Yan C."/>
        </authorList>
    </citation>
    <scope>NUCLEOTIDE SEQUENCE [LARGE SCALE GENOMIC DNA]</scope>
    <source>
        <strain evidence="2 3">SCSIO 66989</strain>
    </source>
</reference>
<proteinExistence type="predicted"/>
<protein>
    <submittedName>
        <fullName evidence="2">Uncharacterized protein</fullName>
    </submittedName>
</protein>